<dbReference type="GO" id="GO:0008168">
    <property type="term" value="F:methyltransferase activity"/>
    <property type="evidence" value="ECO:0007669"/>
    <property type="project" value="UniProtKB-KW"/>
</dbReference>
<accession>A0A4Z2E7V7</accession>
<evidence type="ECO:0000256" key="1">
    <source>
        <dbReference type="SAM" id="MobiDB-lite"/>
    </source>
</evidence>
<dbReference type="EMBL" id="SRLO01014421">
    <property type="protein sequence ID" value="TNN24743.1"/>
    <property type="molecule type" value="Genomic_DNA"/>
</dbReference>
<keyword evidence="3" id="KW-1185">Reference proteome</keyword>
<feature type="region of interest" description="Disordered" evidence="1">
    <location>
        <begin position="45"/>
        <end position="91"/>
    </location>
</feature>
<evidence type="ECO:0000313" key="2">
    <source>
        <dbReference type="EMBL" id="TNN24743.1"/>
    </source>
</evidence>
<dbReference type="OrthoDB" id="14833at2759"/>
<comment type="caution">
    <text evidence="2">The sequence shown here is derived from an EMBL/GenBank/DDBJ whole genome shotgun (WGS) entry which is preliminary data.</text>
</comment>
<gene>
    <name evidence="2" type="primary">mettl14_1</name>
    <name evidence="2" type="ORF">EYF80_065132</name>
</gene>
<proteinExistence type="predicted"/>
<protein>
    <submittedName>
        <fullName evidence="2">N6-adenosine-methyltransferase subunit METTL14</fullName>
    </submittedName>
</protein>
<name>A0A4Z2E7V7_9TELE</name>
<keyword evidence="2" id="KW-0808">Transferase</keyword>
<reference evidence="2 3" key="1">
    <citation type="submission" date="2019-03" db="EMBL/GenBank/DDBJ databases">
        <title>First draft genome of Liparis tanakae, snailfish: a comprehensive survey of snailfish specific genes.</title>
        <authorList>
            <person name="Kim W."/>
            <person name="Song I."/>
            <person name="Jeong J.-H."/>
            <person name="Kim D."/>
            <person name="Kim S."/>
            <person name="Ryu S."/>
            <person name="Song J.Y."/>
            <person name="Lee S.K."/>
        </authorList>
    </citation>
    <scope>NUCLEOTIDE SEQUENCE [LARGE SCALE GENOMIC DNA]</scope>
    <source>
        <tissue evidence="2">Muscle</tissue>
    </source>
</reference>
<keyword evidence="2" id="KW-0489">Methyltransferase</keyword>
<dbReference type="GO" id="GO:0032259">
    <property type="term" value="P:methylation"/>
    <property type="evidence" value="ECO:0007669"/>
    <property type="project" value="UniProtKB-KW"/>
</dbReference>
<sequence>MASPSRRVTLLCPPQLGAESADSIGAVLNSKDELKEIEETRETCRAAFDSSAAPSKRKAPEGEDAEEAAEEPKVFVHRHHGNEGGVWRSSESSGGRLEVVWGSSGGRRGRLEVVGVVWVVWGSSESSGGRLGVVGVVWGSSGSSGGRLEVVWRSSPRR</sequence>
<evidence type="ECO:0000313" key="3">
    <source>
        <dbReference type="Proteomes" id="UP000314294"/>
    </source>
</evidence>
<dbReference type="AlphaFoldDB" id="A0A4Z2E7V7"/>
<dbReference type="Proteomes" id="UP000314294">
    <property type="component" value="Unassembled WGS sequence"/>
</dbReference>
<organism evidence="2 3">
    <name type="scientific">Liparis tanakae</name>
    <name type="common">Tanaka's snailfish</name>
    <dbReference type="NCBI Taxonomy" id="230148"/>
    <lineage>
        <taxon>Eukaryota</taxon>
        <taxon>Metazoa</taxon>
        <taxon>Chordata</taxon>
        <taxon>Craniata</taxon>
        <taxon>Vertebrata</taxon>
        <taxon>Euteleostomi</taxon>
        <taxon>Actinopterygii</taxon>
        <taxon>Neopterygii</taxon>
        <taxon>Teleostei</taxon>
        <taxon>Neoteleostei</taxon>
        <taxon>Acanthomorphata</taxon>
        <taxon>Eupercaria</taxon>
        <taxon>Perciformes</taxon>
        <taxon>Cottioidei</taxon>
        <taxon>Cottales</taxon>
        <taxon>Liparidae</taxon>
        <taxon>Liparis</taxon>
    </lineage>
</organism>